<evidence type="ECO:0000313" key="4">
    <source>
        <dbReference type="Proteomes" id="UP000002729"/>
    </source>
</evidence>
<dbReference type="AlphaFoldDB" id="F0Y0L2"/>
<keyword evidence="2" id="KW-1133">Transmembrane helix</keyword>
<dbReference type="Proteomes" id="UP000002729">
    <property type="component" value="Unassembled WGS sequence"/>
</dbReference>
<gene>
    <name evidence="3" type="ORF">AURANDRAFT_70810</name>
</gene>
<reference evidence="3 4" key="1">
    <citation type="journal article" date="2011" name="Proc. Natl. Acad. Sci. U.S.A.">
        <title>Niche of harmful alga Aureococcus anophagefferens revealed through ecogenomics.</title>
        <authorList>
            <person name="Gobler C.J."/>
            <person name="Berry D.L."/>
            <person name="Dyhrman S.T."/>
            <person name="Wilhelm S.W."/>
            <person name="Salamov A."/>
            <person name="Lobanov A.V."/>
            <person name="Zhang Y."/>
            <person name="Collier J.L."/>
            <person name="Wurch L.L."/>
            <person name="Kustka A.B."/>
            <person name="Dill B.D."/>
            <person name="Shah M."/>
            <person name="VerBerkmoes N.C."/>
            <person name="Kuo A."/>
            <person name="Terry A."/>
            <person name="Pangilinan J."/>
            <person name="Lindquist E.A."/>
            <person name="Lucas S."/>
            <person name="Paulsen I.T."/>
            <person name="Hattenrath-Lehmann T.K."/>
            <person name="Talmage S.C."/>
            <person name="Walker E.A."/>
            <person name="Koch F."/>
            <person name="Burson A.M."/>
            <person name="Marcoval M.A."/>
            <person name="Tang Y.Z."/>
            <person name="Lecleir G.R."/>
            <person name="Coyne K.J."/>
            <person name="Berg G.M."/>
            <person name="Bertrand E.M."/>
            <person name="Saito M.A."/>
            <person name="Gladyshev V.N."/>
            <person name="Grigoriev I.V."/>
        </authorList>
    </citation>
    <scope>NUCLEOTIDE SEQUENCE [LARGE SCALE GENOMIC DNA]</scope>
    <source>
        <strain evidence="4">CCMP 1984</strain>
    </source>
</reference>
<feature type="region of interest" description="Disordered" evidence="1">
    <location>
        <begin position="707"/>
        <end position="745"/>
    </location>
</feature>
<dbReference type="RefSeq" id="XP_009033631.1">
    <property type="nucleotide sequence ID" value="XM_009035383.1"/>
</dbReference>
<dbReference type="GeneID" id="20227930"/>
<accession>F0Y0L2</accession>
<dbReference type="InterPro" id="IPR054220">
    <property type="entry name" value="DUF6940"/>
</dbReference>
<proteinExistence type="predicted"/>
<keyword evidence="2" id="KW-0812">Transmembrane</keyword>
<feature type="compositionally biased region" description="Basic and acidic residues" evidence="1">
    <location>
        <begin position="96"/>
        <end position="108"/>
    </location>
</feature>
<feature type="region of interest" description="Disordered" evidence="1">
    <location>
        <begin position="236"/>
        <end position="269"/>
    </location>
</feature>
<keyword evidence="2" id="KW-0472">Membrane</keyword>
<feature type="transmembrane region" description="Helical" evidence="2">
    <location>
        <begin position="33"/>
        <end position="54"/>
    </location>
</feature>
<dbReference type="OrthoDB" id="411235at2759"/>
<dbReference type="eggNOG" id="ENOG502S91Y">
    <property type="taxonomic scope" value="Eukaryota"/>
</dbReference>
<dbReference type="Pfam" id="PF22086">
    <property type="entry name" value="DUF6940"/>
    <property type="match status" value="1"/>
</dbReference>
<feature type="transmembrane region" description="Helical" evidence="2">
    <location>
        <begin position="367"/>
        <end position="390"/>
    </location>
</feature>
<evidence type="ECO:0000256" key="1">
    <source>
        <dbReference type="SAM" id="MobiDB-lite"/>
    </source>
</evidence>
<evidence type="ECO:0000256" key="2">
    <source>
        <dbReference type="SAM" id="Phobius"/>
    </source>
</evidence>
<keyword evidence="4" id="KW-1185">Reference proteome</keyword>
<feature type="compositionally biased region" description="Basic and acidic residues" evidence="1">
    <location>
        <begin position="252"/>
        <end position="268"/>
    </location>
</feature>
<name>F0Y0L2_AURAN</name>
<dbReference type="EMBL" id="GL833122">
    <property type="protein sequence ID" value="EGB11242.1"/>
    <property type="molecule type" value="Genomic_DNA"/>
</dbReference>
<feature type="compositionally biased region" description="Low complexity" evidence="1">
    <location>
        <begin position="993"/>
        <end position="1002"/>
    </location>
</feature>
<feature type="region of interest" description="Disordered" evidence="1">
    <location>
        <begin position="981"/>
        <end position="1043"/>
    </location>
</feature>
<feature type="region of interest" description="Disordered" evidence="1">
    <location>
        <begin position="61"/>
        <end position="108"/>
    </location>
</feature>
<dbReference type="InParanoid" id="F0Y0L2"/>
<protein>
    <submittedName>
        <fullName evidence="3">Uncharacterized protein</fullName>
    </submittedName>
</protein>
<dbReference type="KEGG" id="aaf:AURANDRAFT_70810"/>
<evidence type="ECO:0000313" key="3">
    <source>
        <dbReference type="EMBL" id="EGB11242.1"/>
    </source>
</evidence>
<sequence length="1043" mass="109134">MPDSLLATLSEARALRQLHKTIKTHPTPTAATIAWRVLWRSAVVLGVLGSFAACQRRRGSRGNRFYRNGEPRPGSSEAGLRRGGSPQPHRVAAPMADHEARRDYAGRRSDDGRFAATASVAGGSESVVIRRDDGSRLSFGDWARLLAADPDFARFFNSLLAASPYDAFYWECPPTSATTLDAVPYEHKTVRSRGFAPASPSDFSEHLREPCAAGAGVAAFPNLGRDAMLVAPCDAGAAPPEDGAPPHRKHPTLREKREARKDRDEAAAARDAAPLEAYGHVANFARLAPDGQRVAFWAKVGAVYEALVKQGRPVWLSTEGSGVPWLHVRMDSRPKYYHTREFKDWKPEHRASPIINMSKSPPQHGVAILYAIAIAAIALDALTFFVTFPVGAALRVVVHSLVALLRHVALPLAVVGSAAWRFRDPILARGVAWLEANKGVRVAAPTVDANVDARRRTGSVRVAGVAVALPESETPVVALDEFRLSYAEASGAKAVLEGLTITFVAYDARFKDTNVSRLLGKLGGGAGAPPKKKRATKTSSSPKFSARVVGGVVHVLAAGPLGVRPLIPPIALDDETVDSDVLASKFKFAAWLNALVLRTLSGSSLDAVAGAFSAVGGGVVKGVDVVFSGVDAVADRVPGGFAVKRGTGAASALVGGTVGGATKVVGGVGGGLKSIFRGLTSGSAKGAAAGLKDAGKSVAGGVADGGRAAGAGASGARDSLVGSSSRRIRPLGGAPARPPRHDPPMAAAAATENRAQRFDQLDFIKSLIEDGEANRFDTIRAAVEDVVGGYYRGVIPMAGVFAEGRALPVKSSRTPVKTLSQKLLPGWYVLYGAHPDGSRSLDSDDEADVGGLAACKWRTASGNQCGDRYFFGVTKKRDDARKSSTRLQCAVRRTLRPYYDADETHLFSGRYRVRGTIFSRIEDDAQQAWVAGRPMVSICVVSRREIRMAATKEAKKRGVPDASEDPLGYLAASARDEAARAAAPAPAAPPPSAAAAAYAPEAYAPPPPPGGGGGGGAPGFADGPPPAPGGGAPFFSEGQGGDL</sequence>
<organism evidence="4">
    <name type="scientific">Aureococcus anophagefferens</name>
    <name type="common">Harmful bloom alga</name>
    <dbReference type="NCBI Taxonomy" id="44056"/>
    <lineage>
        <taxon>Eukaryota</taxon>
        <taxon>Sar</taxon>
        <taxon>Stramenopiles</taxon>
        <taxon>Ochrophyta</taxon>
        <taxon>Pelagophyceae</taxon>
        <taxon>Pelagomonadales</taxon>
        <taxon>Pelagomonadaceae</taxon>
        <taxon>Aureococcus</taxon>
    </lineage>
</organism>